<evidence type="ECO:0000313" key="2">
    <source>
        <dbReference type="EMBL" id="MFC2949421.1"/>
    </source>
</evidence>
<proteinExistence type="predicted"/>
<reference evidence="3" key="1">
    <citation type="journal article" date="2019" name="Int. J. Syst. Evol. Microbiol.">
        <title>The Global Catalogue of Microorganisms (GCM) 10K type strain sequencing project: providing services to taxonomists for standard genome sequencing and annotation.</title>
        <authorList>
            <consortium name="The Broad Institute Genomics Platform"/>
            <consortium name="The Broad Institute Genome Sequencing Center for Infectious Disease"/>
            <person name="Wu L."/>
            <person name="Ma J."/>
        </authorList>
    </citation>
    <scope>NUCLEOTIDE SEQUENCE [LARGE SCALE GENOMIC DNA]</scope>
    <source>
        <strain evidence="3">KCTC 13193</strain>
    </source>
</reference>
<dbReference type="RefSeq" id="WP_390307391.1">
    <property type="nucleotide sequence ID" value="NZ_JBHRRZ010000036.1"/>
</dbReference>
<evidence type="ECO:0000313" key="3">
    <source>
        <dbReference type="Proteomes" id="UP001595387"/>
    </source>
</evidence>
<accession>A0ABV7A944</accession>
<gene>
    <name evidence="2" type="ORF">ACFODW_13955</name>
</gene>
<dbReference type="Proteomes" id="UP001595387">
    <property type="component" value="Unassembled WGS sequence"/>
</dbReference>
<keyword evidence="1" id="KW-0812">Transmembrane</keyword>
<protein>
    <submittedName>
        <fullName evidence="2">Uncharacterized protein</fullName>
    </submittedName>
</protein>
<comment type="caution">
    <text evidence="2">The sequence shown here is derived from an EMBL/GenBank/DDBJ whole genome shotgun (WGS) entry which is preliminary data.</text>
</comment>
<dbReference type="EMBL" id="JBHRRZ010000036">
    <property type="protein sequence ID" value="MFC2949421.1"/>
    <property type="molecule type" value="Genomic_DNA"/>
</dbReference>
<keyword evidence="1" id="KW-0472">Membrane</keyword>
<organism evidence="2 3">
    <name type="scientific">Virgibacillus sediminis</name>
    <dbReference type="NCBI Taxonomy" id="202260"/>
    <lineage>
        <taxon>Bacteria</taxon>
        <taxon>Bacillati</taxon>
        <taxon>Bacillota</taxon>
        <taxon>Bacilli</taxon>
        <taxon>Bacillales</taxon>
        <taxon>Bacillaceae</taxon>
        <taxon>Virgibacillus</taxon>
    </lineage>
</organism>
<feature type="transmembrane region" description="Helical" evidence="1">
    <location>
        <begin position="6"/>
        <end position="26"/>
    </location>
</feature>
<evidence type="ECO:0000256" key="1">
    <source>
        <dbReference type="SAM" id="Phobius"/>
    </source>
</evidence>
<keyword evidence="1" id="KW-1133">Transmembrane helix</keyword>
<sequence>MGALVSLIFYVFTLYILYLVVAAAVMKGINESRIGEYFANKSDIEDKDRT</sequence>
<name>A0ABV7A944_9BACI</name>
<keyword evidence="3" id="KW-1185">Reference proteome</keyword>